<name>A0ABQ6NA47_9STRA</name>
<feature type="chain" id="PRO_5047087235" evidence="2">
    <location>
        <begin position="17"/>
        <end position="149"/>
    </location>
</feature>
<feature type="signal peptide" evidence="2">
    <location>
        <begin position="1"/>
        <end position="16"/>
    </location>
</feature>
<keyword evidence="4" id="KW-1185">Reference proteome</keyword>
<evidence type="ECO:0000313" key="3">
    <source>
        <dbReference type="EMBL" id="GMI51153.1"/>
    </source>
</evidence>
<evidence type="ECO:0000313" key="4">
    <source>
        <dbReference type="Proteomes" id="UP001165060"/>
    </source>
</evidence>
<comment type="caution">
    <text evidence="3">The sequence shown here is derived from an EMBL/GenBank/DDBJ whole genome shotgun (WGS) entry which is preliminary data.</text>
</comment>
<dbReference type="EMBL" id="BRYB01006534">
    <property type="protein sequence ID" value="GMI51153.1"/>
    <property type="molecule type" value="Genomic_DNA"/>
</dbReference>
<evidence type="ECO:0000256" key="2">
    <source>
        <dbReference type="SAM" id="SignalP"/>
    </source>
</evidence>
<dbReference type="Proteomes" id="UP001165060">
    <property type="component" value="Unassembled WGS sequence"/>
</dbReference>
<feature type="region of interest" description="Disordered" evidence="1">
    <location>
        <begin position="129"/>
        <end position="149"/>
    </location>
</feature>
<keyword evidence="2" id="KW-0732">Signal</keyword>
<proteinExistence type="predicted"/>
<sequence length="149" mass="15980">MLQILVVLSLLATAAAFGIATSNPRVPSSLSARPSRSAFLSSLLLLPLAPPAFAMDQELILDKTEQWETGRAGPGRAQRVARYAGARTQLTSNFAPVKRLTLERKSPVERLDLQAPYFSGYKRTYPGLFKGKDAPKAKPAAAEEGAPAS</sequence>
<protein>
    <submittedName>
        <fullName evidence="3">Uncharacterized protein</fullName>
    </submittedName>
</protein>
<organism evidence="3 4">
    <name type="scientific">Tetraparma gracilis</name>
    <dbReference type="NCBI Taxonomy" id="2962635"/>
    <lineage>
        <taxon>Eukaryota</taxon>
        <taxon>Sar</taxon>
        <taxon>Stramenopiles</taxon>
        <taxon>Ochrophyta</taxon>
        <taxon>Bolidophyceae</taxon>
        <taxon>Parmales</taxon>
        <taxon>Triparmaceae</taxon>
        <taxon>Tetraparma</taxon>
    </lineage>
</organism>
<gene>
    <name evidence="3" type="ORF">TeGR_g4126</name>
</gene>
<evidence type="ECO:0000256" key="1">
    <source>
        <dbReference type="SAM" id="MobiDB-lite"/>
    </source>
</evidence>
<feature type="compositionally biased region" description="Low complexity" evidence="1">
    <location>
        <begin position="137"/>
        <end position="149"/>
    </location>
</feature>
<accession>A0ABQ6NA47</accession>
<reference evidence="3 4" key="1">
    <citation type="journal article" date="2023" name="Commun. Biol.">
        <title>Genome analysis of Parmales, the sister group of diatoms, reveals the evolutionary specialization of diatoms from phago-mixotrophs to photoautotrophs.</title>
        <authorList>
            <person name="Ban H."/>
            <person name="Sato S."/>
            <person name="Yoshikawa S."/>
            <person name="Yamada K."/>
            <person name="Nakamura Y."/>
            <person name="Ichinomiya M."/>
            <person name="Sato N."/>
            <person name="Blanc-Mathieu R."/>
            <person name="Endo H."/>
            <person name="Kuwata A."/>
            <person name="Ogata H."/>
        </authorList>
    </citation>
    <scope>NUCLEOTIDE SEQUENCE [LARGE SCALE GENOMIC DNA]</scope>
</reference>